<comment type="caution">
    <text evidence="2">The sequence shown here is derived from an EMBL/GenBank/DDBJ whole genome shotgun (WGS) entry which is preliminary data.</text>
</comment>
<feature type="domain" description="Choice-of-anchor I" evidence="1">
    <location>
        <begin position="659"/>
        <end position="1143"/>
    </location>
</feature>
<dbReference type="InterPro" id="IPR055188">
    <property type="entry name" value="Choice_anch_I"/>
</dbReference>
<organism evidence="2 3">
    <name type="scientific">Halarcobacter mediterraneus</name>
    <dbReference type="NCBI Taxonomy" id="2023153"/>
    <lineage>
        <taxon>Bacteria</taxon>
        <taxon>Pseudomonadati</taxon>
        <taxon>Campylobacterota</taxon>
        <taxon>Epsilonproteobacteria</taxon>
        <taxon>Campylobacterales</taxon>
        <taxon>Arcobacteraceae</taxon>
        <taxon>Halarcobacter</taxon>
    </lineage>
</organism>
<dbReference type="InterPro" id="IPR008557">
    <property type="entry name" value="PhoX"/>
</dbReference>
<dbReference type="Proteomes" id="UP000289718">
    <property type="component" value="Unassembled WGS sequence"/>
</dbReference>
<name>A0A4Q1B5N7_9BACT</name>
<dbReference type="OrthoDB" id="9801383at2"/>
<dbReference type="EMBL" id="NXIE01000002">
    <property type="protein sequence ID" value="RXK13637.1"/>
    <property type="molecule type" value="Genomic_DNA"/>
</dbReference>
<dbReference type="SUPFAM" id="SSF50969">
    <property type="entry name" value="YVTN repeat-like/Quinoprotein amine dehydrogenase"/>
    <property type="match status" value="1"/>
</dbReference>
<keyword evidence="3" id="KW-1185">Reference proteome</keyword>
<evidence type="ECO:0000313" key="3">
    <source>
        <dbReference type="Proteomes" id="UP000289718"/>
    </source>
</evidence>
<gene>
    <name evidence="2" type="ORF">CP965_04840</name>
</gene>
<dbReference type="PANTHER" id="PTHR35399:SF2">
    <property type="entry name" value="DUF839 DOMAIN-CONTAINING PROTEIN"/>
    <property type="match status" value="1"/>
</dbReference>
<proteinExistence type="predicted"/>
<dbReference type="AlphaFoldDB" id="A0A4Q1B5N7"/>
<evidence type="ECO:0000313" key="2">
    <source>
        <dbReference type="EMBL" id="RXK13637.1"/>
    </source>
</evidence>
<sequence>MSLKTGQSYDVNSLPEVFELPDDIKGSASNALSFKSIDSLRTSLNDEALLEKIDSIRYSVASKFAKKVSVSFEEIATPITDEEKLTQQASKKVYVNGQEQSIAYTTIMRTGYSDNGEILGQSKDYQDNLITFDDGSPYICNGTNDGQGSGMDFTSLHNVDGKLYVISQYECALGSYYMLELEQDSSTGKLTPKANTLQYVSQKDEFGGWVHCAGQKTPWNSHLSSEEYEPDTKQVEAGANPETGLVGDGYYDDVLTKFWKGDASKISSYYYGWTPEVKIENGKPVYSKHYSMGRFSHELSYVMPDKRTVYMSDDGTNVGLFMFVADKEEDLTAGTLYAAKWNQTSENGVGTGTADLEWVNLGHATNDEIRNIIDPDGNIATNDAPKFTDIFDEVAPTNGECATGYTSISANGIGQECLKIKEGMEKAASRLEVRRYAAMKGATTEFRKEEGITFDKNSGTLYVAMSEVRKGMEDNSSNDEGGPNHIRVEANKCGAVYGLDISTDTSDSSGKDINSDYVVKNMYSILQGTEMTYSDDSIYAGNTCDVNGISNPDNVSFLENSNTLIIGEDTGSHKNNVVWAYNIKTKELTRTFTTPLGAETTSPFWYADLKDGYGYLGVVTQHPSLESTDGGESAFGYVGPFKNLTQVSDSTSISSITKIATYKTQKEGGTEIVAFDKDSKKMFTTNGADNTLDITPITYNNDEMSLGTVNSIDLSPYGAGVQSVAVKKSKVAVAIGSSNKVEEKGKVVVFDTNGSLISQTQVGYLPDMVTFNEEGTKVIVANEGEPSAKTGIYIDVVGSVGVITLENADSENNTNGYAEVDFGSASLTNANDGTPVRLGGTPSNDKALDIEPEYITVSGEYAYVTLQENNAIAKVDISSETPTIELVKSLGAKDYSSENTIDIEEEGETLLKNYKGLYGLYMPDSIASYEVNGKTYLVTANEGDGREYCSDEDPDCDNPVFIDEAKIKKLDLSSDIASAYENENDLKVITDMGDTNSDGTYEKLYAFGARSFTIWDENANLIWDSKDELSKYTTKFMPTLFNQDEGEKDGRSGNKGVEPEALTIGKVGSNIYAFVGLERQNAIVIYDITNPAEAKFVKYIVTENEGDISPEGMSFVEAENSPTNKPLLMVAFEVSGSTAVYEIK</sequence>
<dbReference type="Pfam" id="PF05787">
    <property type="entry name" value="PhoX"/>
    <property type="match status" value="1"/>
</dbReference>
<dbReference type="NCBIfam" id="NF038117">
    <property type="entry name" value="choice_anch_I"/>
    <property type="match status" value="1"/>
</dbReference>
<dbReference type="PANTHER" id="PTHR35399">
    <property type="entry name" value="SLR8030 PROTEIN"/>
    <property type="match status" value="1"/>
</dbReference>
<dbReference type="InterPro" id="IPR011044">
    <property type="entry name" value="Quino_amine_DH_bsu"/>
</dbReference>
<protein>
    <recommendedName>
        <fullName evidence="1">Choice-of-anchor I domain-containing protein</fullName>
    </recommendedName>
</protein>
<accession>A0A4Q1B5N7</accession>
<reference evidence="2 3" key="1">
    <citation type="submission" date="2017-09" db="EMBL/GenBank/DDBJ databases">
        <title>Genomics of the genus Arcobacter.</title>
        <authorList>
            <person name="Perez-Cataluna A."/>
            <person name="Figueras M.J."/>
            <person name="Salas-Masso N."/>
        </authorList>
    </citation>
    <scope>NUCLEOTIDE SEQUENCE [LARGE SCALE GENOMIC DNA]</scope>
    <source>
        <strain evidence="2 3">F156-34</strain>
    </source>
</reference>
<evidence type="ECO:0000259" key="1">
    <source>
        <dbReference type="Pfam" id="PF22494"/>
    </source>
</evidence>
<dbReference type="Pfam" id="PF22494">
    <property type="entry name" value="choice_anch_I"/>
    <property type="match status" value="1"/>
</dbReference>